<dbReference type="InParanoid" id="A0A401GRU1"/>
<evidence type="ECO:0000313" key="2">
    <source>
        <dbReference type="EMBL" id="GBE84444.1"/>
    </source>
</evidence>
<dbReference type="GeneID" id="38781361"/>
<dbReference type="EMBL" id="BFAD01000006">
    <property type="protein sequence ID" value="GBE84444.1"/>
    <property type="molecule type" value="Genomic_DNA"/>
</dbReference>
<dbReference type="RefSeq" id="XP_027615357.1">
    <property type="nucleotide sequence ID" value="XM_027759556.1"/>
</dbReference>
<protein>
    <submittedName>
        <fullName evidence="2">Uncharacterized protein</fullName>
    </submittedName>
</protein>
<evidence type="ECO:0000256" key="1">
    <source>
        <dbReference type="SAM" id="MobiDB-lite"/>
    </source>
</evidence>
<accession>A0A401GRU1</accession>
<feature type="region of interest" description="Disordered" evidence="1">
    <location>
        <begin position="21"/>
        <end position="50"/>
    </location>
</feature>
<evidence type="ECO:0000313" key="3">
    <source>
        <dbReference type="Proteomes" id="UP000287166"/>
    </source>
</evidence>
<name>A0A401GRU1_9APHY</name>
<reference evidence="2 3" key="1">
    <citation type="journal article" date="2018" name="Sci. Rep.">
        <title>Genome sequence of the cauliflower mushroom Sparassis crispa (Hanabiratake) and its association with beneficial usage.</title>
        <authorList>
            <person name="Kiyama R."/>
            <person name="Furutani Y."/>
            <person name="Kawaguchi K."/>
            <person name="Nakanishi T."/>
        </authorList>
    </citation>
    <scope>NUCLEOTIDE SEQUENCE [LARGE SCALE GENOMIC DNA]</scope>
</reference>
<proteinExistence type="predicted"/>
<gene>
    <name evidence="2" type="ORF">SCP_0604230</name>
</gene>
<keyword evidence="3" id="KW-1185">Reference proteome</keyword>
<comment type="caution">
    <text evidence="2">The sequence shown here is derived from an EMBL/GenBank/DDBJ whole genome shotgun (WGS) entry which is preliminary data.</text>
</comment>
<dbReference type="Proteomes" id="UP000287166">
    <property type="component" value="Unassembled WGS sequence"/>
</dbReference>
<organism evidence="2 3">
    <name type="scientific">Sparassis crispa</name>
    <dbReference type="NCBI Taxonomy" id="139825"/>
    <lineage>
        <taxon>Eukaryota</taxon>
        <taxon>Fungi</taxon>
        <taxon>Dikarya</taxon>
        <taxon>Basidiomycota</taxon>
        <taxon>Agaricomycotina</taxon>
        <taxon>Agaricomycetes</taxon>
        <taxon>Polyporales</taxon>
        <taxon>Sparassidaceae</taxon>
        <taxon>Sparassis</taxon>
    </lineage>
</organism>
<sequence>MSSLSATPPFTHLLSVVGLRSPTHPLSSHSRISRPRAPFTAHSNSTSSHLPPGIPHPASCILHPASRVLHHASCCCNPASRKS</sequence>
<dbReference type="AlphaFoldDB" id="A0A401GRU1"/>